<keyword evidence="5" id="KW-1185">Reference proteome</keyword>
<dbReference type="PANTHER" id="PTHR31268:SF14">
    <property type="entry name" value="GALACTINOL--SUCROSE GALACTOSYLTRANSFERASE 5-RELATED"/>
    <property type="match status" value="1"/>
</dbReference>
<comment type="similarity">
    <text evidence="1">Belongs to the glycosyl hydrolases 36 family.</text>
</comment>
<gene>
    <name evidence="4" type="ORF">Goshw_016891</name>
</gene>
<dbReference type="SUPFAM" id="SSF51445">
    <property type="entry name" value="(Trans)glycosidases"/>
    <property type="match status" value="1"/>
</dbReference>
<dbReference type="InterPro" id="IPR008811">
    <property type="entry name" value="Glycosyl_hydrolases_36"/>
</dbReference>
<proteinExistence type="inferred from homology"/>
<evidence type="ECO:0000256" key="1">
    <source>
        <dbReference type="ARBA" id="ARBA00007240"/>
    </source>
</evidence>
<name>A0A7J9LA39_GOSSC</name>
<dbReference type="Proteomes" id="UP000593576">
    <property type="component" value="Unassembled WGS sequence"/>
</dbReference>
<evidence type="ECO:0000256" key="3">
    <source>
        <dbReference type="ARBA" id="ARBA00025404"/>
    </source>
</evidence>
<dbReference type="EMBL" id="JABFAF010000005">
    <property type="protein sequence ID" value="MBA0855652.1"/>
    <property type="molecule type" value="Genomic_DNA"/>
</dbReference>
<evidence type="ECO:0000256" key="2">
    <source>
        <dbReference type="ARBA" id="ARBA00023277"/>
    </source>
</evidence>
<protein>
    <recommendedName>
        <fullName evidence="6">Galactinol--sucrose galactosyltransferase</fullName>
    </recommendedName>
</protein>
<dbReference type="AlphaFoldDB" id="A0A7J9LA39"/>
<evidence type="ECO:0000313" key="5">
    <source>
        <dbReference type="Proteomes" id="UP000593576"/>
    </source>
</evidence>
<dbReference type="Pfam" id="PF05691">
    <property type="entry name" value="Raffinose_syn"/>
    <property type="match status" value="3"/>
</dbReference>
<keyword evidence="2" id="KW-0119">Carbohydrate metabolism</keyword>
<comment type="function">
    <text evidence="3">Transglycosidase operating by a ping-pong reaction mechanism. Involved in the synthesis of raffinose, a major soluble carbohydrate in seeds, roots and tubers.</text>
</comment>
<dbReference type="PANTHER" id="PTHR31268">
    <property type="match status" value="1"/>
</dbReference>
<accession>A0A7J9LA39</accession>
<evidence type="ECO:0008006" key="6">
    <source>
        <dbReference type="Google" id="ProtNLM"/>
    </source>
</evidence>
<dbReference type="InterPro" id="IPR017853">
    <property type="entry name" value="GH"/>
</dbReference>
<organism evidence="4 5">
    <name type="scientific">Gossypium schwendimanii</name>
    <name type="common">Cotton</name>
    <dbReference type="NCBI Taxonomy" id="34291"/>
    <lineage>
        <taxon>Eukaryota</taxon>
        <taxon>Viridiplantae</taxon>
        <taxon>Streptophyta</taxon>
        <taxon>Embryophyta</taxon>
        <taxon>Tracheophyta</taxon>
        <taxon>Spermatophyta</taxon>
        <taxon>Magnoliopsida</taxon>
        <taxon>eudicotyledons</taxon>
        <taxon>Gunneridae</taxon>
        <taxon>Pentapetalae</taxon>
        <taxon>rosids</taxon>
        <taxon>malvids</taxon>
        <taxon>Malvales</taxon>
        <taxon>Malvaceae</taxon>
        <taxon>Malvoideae</taxon>
        <taxon>Gossypium</taxon>
    </lineage>
</organism>
<evidence type="ECO:0000313" key="4">
    <source>
        <dbReference type="EMBL" id="MBA0855652.1"/>
    </source>
</evidence>
<sequence length="456" mass="51604">MRLLNGQVATSITLAGANFLANAHPFLTQVPCNIVATPSPFSFDNTNSKIVNDYFVGFKLCWSTHWVGSSGKEMEYETQFMLLDKFNLGRPYVILLPLVEGCFSTSLQPWVGDNVNICVEVSPQRVGLVPLELAHQMYEGLDSHLKLVEIDDIKIDVIEVLELLSEDYDGLVEIAKAYYKAHTVSLRKHFNGNVAISSMQQTSDFFFLGTETIALGAVGMSSKYISTYKPMQSTRFLLFGDIINFKSSGDDFWHSDPYEDPTRAFWLQGCHMVHCAYNSLWMGNFILPNWDMFQSYHQCAELHTASRAISDRPIYVSDSIGKYNFNLLKKVALPDWSILRCQHYVLNTRDCLFEDPLHDGKIAFKVWNLNKSKKLKLMKWSQKIKVTLEPLKFELLIVSPVKILPQKQIQITPIGLVNILNSGGAIRLLAFDVDKNVVIIGVKGRGELKVFPSEKP</sequence>
<dbReference type="OrthoDB" id="4664297at2759"/>
<comment type="caution">
    <text evidence="4">The sequence shown here is derived from an EMBL/GenBank/DDBJ whole genome shotgun (WGS) entry which is preliminary data.</text>
</comment>
<dbReference type="GO" id="GO:0047274">
    <property type="term" value="F:galactinol-sucrose galactosyltransferase activity"/>
    <property type="evidence" value="ECO:0007669"/>
    <property type="project" value="TreeGrafter"/>
</dbReference>
<reference evidence="4 5" key="1">
    <citation type="journal article" date="2019" name="Genome Biol. Evol.">
        <title>Insights into the evolution of the New World diploid cottons (Gossypium, subgenus Houzingenia) based on genome sequencing.</title>
        <authorList>
            <person name="Grover C.E."/>
            <person name="Arick M.A. 2nd"/>
            <person name="Thrash A."/>
            <person name="Conover J.L."/>
            <person name="Sanders W.S."/>
            <person name="Peterson D.G."/>
            <person name="Frelichowski J.E."/>
            <person name="Scheffler J.A."/>
            <person name="Scheffler B.E."/>
            <person name="Wendel J.F."/>
        </authorList>
    </citation>
    <scope>NUCLEOTIDE SEQUENCE [LARGE SCALE GENOMIC DNA]</scope>
    <source>
        <strain evidence="4">1</strain>
        <tissue evidence="4">Leaf</tissue>
    </source>
</reference>